<evidence type="ECO:0000313" key="2">
    <source>
        <dbReference type="Proteomes" id="UP000186758"/>
    </source>
</evidence>
<reference evidence="1 2" key="1">
    <citation type="submission" date="2016-11" db="EMBL/GenBank/DDBJ databases">
        <title>Description of two novel members of the family Erysipelotrichaceae: Ileibacterium lipovorans gen. nov., sp. nov. and Dubosiella newyorkensis, gen. nov., sp. nov.</title>
        <authorList>
            <person name="Cox L.M."/>
            <person name="Sohn J."/>
            <person name="Tyrrell K.L."/>
            <person name="Citron D.M."/>
            <person name="Lawson P.A."/>
            <person name="Patel N.B."/>
            <person name="Iizumi T."/>
            <person name="Perez-Perez G.I."/>
            <person name="Goldstein E.J."/>
            <person name="Blaser M.J."/>
        </authorList>
    </citation>
    <scope>NUCLEOTIDE SEQUENCE [LARGE SCALE GENOMIC DNA]</scope>
    <source>
        <strain evidence="1 2">NYU-BL-K8</strain>
    </source>
</reference>
<gene>
    <name evidence="1" type="ORF">BO223_00910</name>
</gene>
<evidence type="ECO:0000313" key="1">
    <source>
        <dbReference type="EMBL" id="OLU47074.1"/>
    </source>
</evidence>
<dbReference type="Proteomes" id="UP000186758">
    <property type="component" value="Unassembled WGS sequence"/>
</dbReference>
<accession>A0A1Q9YN13</accession>
<sequence length="65" mass="7407">MAEKDILERHFLGFADVLVDGLKLTGIPLPGFRAEDLHPLPVLELNVTLYYGQKPWEGPETLREF</sequence>
<dbReference type="EMBL" id="MPJZ01000010">
    <property type="protein sequence ID" value="OLU47074.1"/>
    <property type="molecule type" value="Genomic_DNA"/>
</dbReference>
<proteinExistence type="predicted"/>
<name>A0A1Q9YN13_9FIRM</name>
<comment type="caution">
    <text evidence="1">The sequence shown here is derived from an EMBL/GenBank/DDBJ whole genome shotgun (WGS) entry which is preliminary data.</text>
</comment>
<protein>
    <submittedName>
        <fullName evidence="1">Uncharacterized protein</fullName>
    </submittedName>
</protein>
<dbReference type="RefSeq" id="WP_075884570.1">
    <property type="nucleotide sequence ID" value="NZ_CAQOBB010000007.1"/>
</dbReference>
<organism evidence="1 2">
    <name type="scientific">Faecalibaculum rodentium</name>
    <dbReference type="NCBI Taxonomy" id="1702221"/>
    <lineage>
        <taxon>Bacteria</taxon>
        <taxon>Bacillati</taxon>
        <taxon>Bacillota</taxon>
        <taxon>Erysipelotrichia</taxon>
        <taxon>Erysipelotrichales</taxon>
        <taxon>Erysipelotrichaceae</taxon>
        <taxon>Faecalibaculum</taxon>
    </lineage>
</organism>
<dbReference type="AlphaFoldDB" id="A0A1Q9YN13"/>